<evidence type="ECO:0000313" key="3">
    <source>
        <dbReference type="Proteomes" id="UP001181355"/>
    </source>
</evidence>
<accession>A0ABY9RGB8</accession>
<gene>
    <name evidence="2" type="ORF">RF679_11800</name>
</gene>
<evidence type="ECO:0000313" key="2">
    <source>
        <dbReference type="EMBL" id="WMW79330.1"/>
    </source>
</evidence>
<dbReference type="InterPro" id="IPR018873">
    <property type="entry name" value="KilA-N_DNA-bd_domain"/>
</dbReference>
<dbReference type="Pfam" id="PF10543">
    <property type="entry name" value="ORF6N"/>
    <property type="match status" value="1"/>
</dbReference>
<organism evidence="2 3">
    <name type="scientific">Undibacterium cyanobacteriorum</name>
    <dbReference type="NCBI Taxonomy" id="3073561"/>
    <lineage>
        <taxon>Bacteria</taxon>
        <taxon>Pseudomonadati</taxon>
        <taxon>Pseudomonadota</taxon>
        <taxon>Betaproteobacteria</taxon>
        <taxon>Burkholderiales</taxon>
        <taxon>Oxalobacteraceae</taxon>
        <taxon>Undibacterium</taxon>
    </lineage>
</organism>
<proteinExistence type="predicted"/>
<feature type="domain" description="KilA-N DNA-binding" evidence="1">
    <location>
        <begin position="16"/>
        <end position="100"/>
    </location>
</feature>
<sequence>MSSTNASPTPIEIEKRILILRGQRVMIDSDLAALYGVQTKRLNEQVKRNASRFPSDFMFVLNAVEKDEVVANCDHLAKLKFSKTLPFAFTEHGAIQAANVLASPQAIEMGIYVVRAFIKMREILVSNSEFLHRLNELESKTDLLELQHETFAHNTRIQLRQLIETLRELSVQPEQVKKRSIGFVNNEQSTK</sequence>
<keyword evidence="3" id="KW-1185">Reference proteome</keyword>
<evidence type="ECO:0000259" key="1">
    <source>
        <dbReference type="Pfam" id="PF10543"/>
    </source>
</evidence>
<protein>
    <submittedName>
        <fullName evidence="2">ORF6N domain-containing protein</fullName>
    </submittedName>
</protein>
<dbReference type="Proteomes" id="UP001181355">
    <property type="component" value="Chromosome"/>
</dbReference>
<reference evidence="2" key="1">
    <citation type="submission" date="2023-09" db="EMBL/GenBank/DDBJ databases">
        <title>Undibacterium sp. 20NA77.5 isolated from freshwater.</title>
        <authorList>
            <person name="Le V."/>
            <person name="Ko S.-R."/>
            <person name="Ahn C.-Y."/>
            <person name="Oh H.-M."/>
        </authorList>
    </citation>
    <scope>NUCLEOTIDE SEQUENCE</scope>
    <source>
        <strain evidence="2">20NA77.5</strain>
    </source>
</reference>
<dbReference type="RefSeq" id="WP_309480828.1">
    <property type="nucleotide sequence ID" value="NZ_CP133720.1"/>
</dbReference>
<name>A0ABY9RGB8_9BURK</name>
<dbReference type="EMBL" id="CP133720">
    <property type="protein sequence ID" value="WMW79330.1"/>
    <property type="molecule type" value="Genomic_DNA"/>
</dbReference>